<dbReference type="GO" id="GO:0005484">
    <property type="term" value="F:SNAP receptor activity"/>
    <property type="evidence" value="ECO:0007669"/>
    <property type="project" value="TreeGrafter"/>
</dbReference>
<name>A0A8T0A413_9BILA</name>
<dbReference type="GO" id="GO:0000149">
    <property type="term" value="F:SNARE binding"/>
    <property type="evidence" value="ECO:0007669"/>
    <property type="project" value="TreeGrafter"/>
</dbReference>
<keyword evidence="4" id="KW-1185">Reference proteome</keyword>
<dbReference type="PANTHER" id="PTHR19957">
    <property type="entry name" value="SYNTAXIN"/>
    <property type="match status" value="1"/>
</dbReference>
<evidence type="ECO:0000313" key="4">
    <source>
        <dbReference type="Proteomes" id="UP000605970"/>
    </source>
</evidence>
<evidence type="ECO:0000259" key="2">
    <source>
        <dbReference type="PROSITE" id="PS50192"/>
    </source>
</evidence>
<dbReference type="InterPro" id="IPR045242">
    <property type="entry name" value="Syntaxin"/>
</dbReference>
<dbReference type="GO" id="GO:0031201">
    <property type="term" value="C:SNARE complex"/>
    <property type="evidence" value="ECO:0007669"/>
    <property type="project" value="TreeGrafter"/>
</dbReference>
<dbReference type="AlphaFoldDB" id="A0A8T0A413"/>
<sequence length="163" mass="19267">MDHFISVLNQLQESKRRAVNYEKSKIQNVSDNNQFNYGMTIQMQAQQNRNLEEIQGRQQQSLNLKKIYLKNSFQTLSSLEKEIDDINQIFTDLAQMVHNQNEVVETIEANIEITNAQMQQGSIQVSQANQYQMGSRRKKLFLSIFCIFILIIFISIFWIWIRK</sequence>
<dbReference type="SMART" id="SM00397">
    <property type="entry name" value="t_SNARE"/>
    <property type="match status" value="1"/>
</dbReference>
<dbReference type="PROSITE" id="PS50192">
    <property type="entry name" value="T_SNARE"/>
    <property type="match status" value="1"/>
</dbReference>
<accession>A0A8T0A413</accession>
<dbReference type="Pfam" id="PF05739">
    <property type="entry name" value="SNARE"/>
    <property type="match status" value="1"/>
</dbReference>
<dbReference type="GO" id="GO:0048278">
    <property type="term" value="P:vesicle docking"/>
    <property type="evidence" value="ECO:0007669"/>
    <property type="project" value="TreeGrafter"/>
</dbReference>
<organism evidence="3 4">
    <name type="scientific">Meloidogyne graminicola</name>
    <dbReference type="NCBI Taxonomy" id="189291"/>
    <lineage>
        <taxon>Eukaryota</taxon>
        <taxon>Metazoa</taxon>
        <taxon>Ecdysozoa</taxon>
        <taxon>Nematoda</taxon>
        <taxon>Chromadorea</taxon>
        <taxon>Rhabditida</taxon>
        <taxon>Tylenchina</taxon>
        <taxon>Tylenchomorpha</taxon>
        <taxon>Tylenchoidea</taxon>
        <taxon>Meloidogynidae</taxon>
        <taxon>Meloidogyninae</taxon>
        <taxon>Meloidogyne</taxon>
    </lineage>
</organism>
<keyword evidence="1" id="KW-0472">Membrane</keyword>
<reference evidence="3" key="1">
    <citation type="journal article" date="2020" name="Ecol. Evol.">
        <title>Genome structure and content of the rice root-knot nematode (Meloidogyne graminicola).</title>
        <authorList>
            <person name="Phan N.T."/>
            <person name="Danchin E.G.J."/>
            <person name="Klopp C."/>
            <person name="Perfus-Barbeoch L."/>
            <person name="Kozlowski D.K."/>
            <person name="Koutsovoulos G.D."/>
            <person name="Lopez-Roques C."/>
            <person name="Bouchez O."/>
            <person name="Zahm M."/>
            <person name="Besnard G."/>
            <person name="Bellafiore S."/>
        </authorList>
    </citation>
    <scope>NUCLEOTIDE SEQUENCE</scope>
    <source>
        <strain evidence="3">VN-18</strain>
    </source>
</reference>
<protein>
    <submittedName>
        <fullName evidence="3">t-SNARE coiled-coil homology domain-containing protein</fullName>
    </submittedName>
</protein>
<dbReference type="PANTHER" id="PTHR19957:SF411">
    <property type="entry name" value="LD23667P"/>
    <property type="match status" value="1"/>
</dbReference>
<dbReference type="GO" id="GO:0006906">
    <property type="term" value="P:vesicle fusion"/>
    <property type="evidence" value="ECO:0007669"/>
    <property type="project" value="TreeGrafter"/>
</dbReference>
<evidence type="ECO:0000313" key="3">
    <source>
        <dbReference type="EMBL" id="KAF7640056.1"/>
    </source>
</evidence>
<dbReference type="GO" id="GO:0006886">
    <property type="term" value="P:intracellular protein transport"/>
    <property type="evidence" value="ECO:0007669"/>
    <property type="project" value="TreeGrafter"/>
</dbReference>
<dbReference type="SUPFAM" id="SSF58038">
    <property type="entry name" value="SNARE fusion complex"/>
    <property type="match status" value="1"/>
</dbReference>
<feature type="domain" description="T-SNARE coiled-coil homology" evidence="2">
    <location>
        <begin position="66"/>
        <end position="128"/>
    </location>
</feature>
<evidence type="ECO:0000256" key="1">
    <source>
        <dbReference type="SAM" id="Phobius"/>
    </source>
</evidence>
<dbReference type="GO" id="GO:0008021">
    <property type="term" value="C:synaptic vesicle"/>
    <property type="evidence" value="ECO:0007669"/>
    <property type="project" value="TreeGrafter"/>
</dbReference>
<feature type="transmembrane region" description="Helical" evidence="1">
    <location>
        <begin position="140"/>
        <end position="161"/>
    </location>
</feature>
<dbReference type="InterPro" id="IPR000727">
    <property type="entry name" value="T_SNARE_dom"/>
</dbReference>
<gene>
    <name evidence="3" type="ORF">Mgra_00000499</name>
</gene>
<proteinExistence type="predicted"/>
<dbReference type="Gene3D" id="1.20.5.110">
    <property type="match status" value="1"/>
</dbReference>
<keyword evidence="1" id="KW-1133">Transmembrane helix</keyword>
<comment type="caution">
    <text evidence="3">The sequence shown here is derived from an EMBL/GenBank/DDBJ whole genome shotgun (WGS) entry which is preliminary data.</text>
</comment>
<dbReference type="OrthoDB" id="276029at2759"/>
<dbReference type="Proteomes" id="UP000605970">
    <property type="component" value="Unassembled WGS sequence"/>
</dbReference>
<dbReference type="EMBL" id="JABEBT010000002">
    <property type="protein sequence ID" value="KAF7640056.1"/>
    <property type="molecule type" value="Genomic_DNA"/>
</dbReference>
<keyword evidence="1" id="KW-0812">Transmembrane</keyword>